<dbReference type="EMBL" id="JAGEMK010000001">
    <property type="protein sequence ID" value="MBO1750400.1"/>
    <property type="molecule type" value="Genomic_DNA"/>
</dbReference>
<comment type="caution">
    <text evidence="2">The sequence shown here is derived from an EMBL/GenBank/DDBJ whole genome shotgun (WGS) entry which is preliminary data.</text>
</comment>
<evidence type="ECO:0000256" key="1">
    <source>
        <dbReference type="SAM" id="Phobius"/>
    </source>
</evidence>
<organism evidence="2 3">
    <name type="scientific">Actinotalea soli</name>
    <dbReference type="NCBI Taxonomy" id="2819234"/>
    <lineage>
        <taxon>Bacteria</taxon>
        <taxon>Bacillati</taxon>
        <taxon>Actinomycetota</taxon>
        <taxon>Actinomycetes</taxon>
        <taxon>Micrococcales</taxon>
        <taxon>Cellulomonadaceae</taxon>
        <taxon>Actinotalea</taxon>
    </lineage>
</organism>
<protein>
    <submittedName>
        <fullName evidence="2">Uncharacterized protein</fullName>
    </submittedName>
</protein>
<dbReference type="Proteomes" id="UP000664209">
    <property type="component" value="Unassembled WGS sequence"/>
</dbReference>
<keyword evidence="1" id="KW-1133">Transmembrane helix</keyword>
<keyword evidence="3" id="KW-1185">Reference proteome</keyword>
<evidence type="ECO:0000313" key="3">
    <source>
        <dbReference type="Proteomes" id="UP000664209"/>
    </source>
</evidence>
<evidence type="ECO:0000313" key="2">
    <source>
        <dbReference type="EMBL" id="MBO1750400.1"/>
    </source>
</evidence>
<proteinExistence type="predicted"/>
<keyword evidence="1" id="KW-0812">Transmembrane</keyword>
<reference evidence="2" key="1">
    <citation type="submission" date="2021-03" db="EMBL/GenBank/DDBJ databases">
        <title>Actinotalea soli sp. nov., isolated from soil.</title>
        <authorList>
            <person name="Ping W."/>
            <person name="Zhang J."/>
        </authorList>
    </citation>
    <scope>NUCLEOTIDE SEQUENCE</scope>
    <source>
        <strain evidence="2">BY-33</strain>
    </source>
</reference>
<accession>A0A939RTR9</accession>
<name>A0A939RTR9_9CELL</name>
<sequence>MPEPHSSDSPTPASRSLDARWWWSSSLPVIVGLVVIGYQVSAFTDGVGTWANGAMIALGGAVALWGLAGLRKDYAAHRAAGQDEQPTS</sequence>
<feature type="transmembrane region" description="Helical" evidence="1">
    <location>
        <begin position="47"/>
        <end position="68"/>
    </location>
</feature>
<dbReference type="RefSeq" id="WP_208054053.1">
    <property type="nucleotide sequence ID" value="NZ_JAGEMK010000001.1"/>
</dbReference>
<gene>
    <name evidence="2" type="ORF">J4G33_01125</name>
</gene>
<dbReference type="AlphaFoldDB" id="A0A939RTR9"/>
<keyword evidence="1" id="KW-0472">Membrane</keyword>
<feature type="transmembrane region" description="Helical" evidence="1">
    <location>
        <begin position="21"/>
        <end position="41"/>
    </location>
</feature>